<name>A0A0A9GCP3_ARUDO</name>
<dbReference type="AlphaFoldDB" id="A0A0A9GCP3"/>
<feature type="region of interest" description="Disordered" evidence="1">
    <location>
        <begin position="20"/>
        <end position="43"/>
    </location>
</feature>
<reference evidence="2" key="1">
    <citation type="submission" date="2014-09" db="EMBL/GenBank/DDBJ databases">
        <authorList>
            <person name="Magalhaes I.L.F."/>
            <person name="Oliveira U."/>
            <person name="Santos F.R."/>
            <person name="Vidigal T.H.D.A."/>
            <person name="Brescovit A.D."/>
            <person name="Santos A.J."/>
        </authorList>
    </citation>
    <scope>NUCLEOTIDE SEQUENCE</scope>
    <source>
        <tissue evidence="2">Shoot tissue taken approximately 20 cm above the soil surface</tissue>
    </source>
</reference>
<feature type="region of interest" description="Disordered" evidence="1">
    <location>
        <begin position="60"/>
        <end position="137"/>
    </location>
</feature>
<evidence type="ECO:0000313" key="2">
    <source>
        <dbReference type="EMBL" id="JAE21194.1"/>
    </source>
</evidence>
<reference evidence="2" key="2">
    <citation type="journal article" date="2015" name="Data Brief">
        <title>Shoot transcriptome of the giant reed, Arundo donax.</title>
        <authorList>
            <person name="Barrero R.A."/>
            <person name="Guerrero F.D."/>
            <person name="Moolhuijzen P."/>
            <person name="Goolsby J.A."/>
            <person name="Tidwell J."/>
            <person name="Bellgard S.E."/>
            <person name="Bellgard M.I."/>
        </authorList>
    </citation>
    <scope>NUCLEOTIDE SEQUENCE</scope>
    <source>
        <tissue evidence="2">Shoot tissue taken approximately 20 cm above the soil surface</tissue>
    </source>
</reference>
<feature type="compositionally biased region" description="Low complexity" evidence="1">
    <location>
        <begin position="71"/>
        <end position="80"/>
    </location>
</feature>
<evidence type="ECO:0000256" key="1">
    <source>
        <dbReference type="SAM" id="MobiDB-lite"/>
    </source>
</evidence>
<accession>A0A0A9GCP3</accession>
<protein>
    <submittedName>
        <fullName evidence="2">Uncharacterized protein</fullName>
    </submittedName>
</protein>
<feature type="compositionally biased region" description="Basic residues" evidence="1">
    <location>
        <begin position="127"/>
        <end position="136"/>
    </location>
</feature>
<feature type="compositionally biased region" description="Basic and acidic residues" evidence="1">
    <location>
        <begin position="107"/>
        <end position="116"/>
    </location>
</feature>
<sequence>MDALGRPLLRLRGGHLRPVLPRRAAAARPRRGHRGGAHALAGPPAGARVHLALREQPHRPHPAELRRARPHAPQAQPQPERALRRDPAVPRRLPLAPPARPLLQRLLRRDPCRDVRPLPPPPVRLARAQRPHRPGSARHCQLLAPRRLRLLLQPPLRRAPGPSLRAAGDELHLRPEQLHVRRYSWQAHHLWQH</sequence>
<organism evidence="2">
    <name type="scientific">Arundo donax</name>
    <name type="common">Giant reed</name>
    <name type="synonym">Donax arundinaceus</name>
    <dbReference type="NCBI Taxonomy" id="35708"/>
    <lineage>
        <taxon>Eukaryota</taxon>
        <taxon>Viridiplantae</taxon>
        <taxon>Streptophyta</taxon>
        <taxon>Embryophyta</taxon>
        <taxon>Tracheophyta</taxon>
        <taxon>Spermatophyta</taxon>
        <taxon>Magnoliopsida</taxon>
        <taxon>Liliopsida</taxon>
        <taxon>Poales</taxon>
        <taxon>Poaceae</taxon>
        <taxon>PACMAD clade</taxon>
        <taxon>Arundinoideae</taxon>
        <taxon>Arundineae</taxon>
        <taxon>Arundo</taxon>
    </lineage>
</organism>
<dbReference type="EMBL" id="GBRH01176702">
    <property type="protein sequence ID" value="JAE21194.1"/>
    <property type="molecule type" value="Transcribed_RNA"/>
</dbReference>
<proteinExistence type="predicted"/>